<proteinExistence type="inferred from homology"/>
<comment type="similarity">
    <text evidence="2">Belongs to the UPF0014 family.</text>
</comment>
<dbReference type="STRING" id="1120976.SAMN03080606_02664"/>
<evidence type="ECO:0000256" key="6">
    <source>
        <dbReference type="SAM" id="Phobius"/>
    </source>
</evidence>
<dbReference type="GO" id="GO:0005886">
    <property type="term" value="C:plasma membrane"/>
    <property type="evidence" value="ECO:0007669"/>
    <property type="project" value="TreeGrafter"/>
</dbReference>
<feature type="transmembrane region" description="Helical" evidence="6">
    <location>
        <begin position="88"/>
        <end position="112"/>
    </location>
</feature>
<dbReference type="PANTHER" id="PTHR30028">
    <property type="entry name" value="UPF0014 INNER MEMBRANE PROTEIN YBBM-RELATED"/>
    <property type="match status" value="1"/>
</dbReference>
<protein>
    <submittedName>
        <fullName evidence="7">Putative ABC transport system permease protein</fullName>
    </submittedName>
</protein>
<keyword evidence="3 6" id="KW-0812">Transmembrane</keyword>
<evidence type="ECO:0000256" key="2">
    <source>
        <dbReference type="ARBA" id="ARBA00005268"/>
    </source>
</evidence>
<keyword evidence="4 6" id="KW-1133">Transmembrane helix</keyword>
<dbReference type="AlphaFoldDB" id="A0A1G5J3W5"/>
<dbReference type="OrthoDB" id="9791807at2"/>
<evidence type="ECO:0000256" key="3">
    <source>
        <dbReference type="ARBA" id="ARBA00022692"/>
    </source>
</evidence>
<evidence type="ECO:0000313" key="7">
    <source>
        <dbReference type="EMBL" id="SCY83046.1"/>
    </source>
</evidence>
<dbReference type="InterPro" id="IPR005226">
    <property type="entry name" value="UPF0014_fam"/>
</dbReference>
<feature type="transmembrane region" description="Helical" evidence="6">
    <location>
        <begin position="214"/>
        <end position="236"/>
    </location>
</feature>
<keyword evidence="5 6" id="KW-0472">Membrane</keyword>
<dbReference type="PANTHER" id="PTHR30028:SF0">
    <property type="entry name" value="PROTEIN ALUMINUM SENSITIVE 3"/>
    <property type="match status" value="1"/>
</dbReference>
<name>A0A1G5J3W5_9FIRM</name>
<dbReference type="RefSeq" id="WP_091544277.1">
    <property type="nucleotide sequence ID" value="NZ_FMUS01000017.1"/>
</dbReference>
<evidence type="ECO:0000256" key="5">
    <source>
        <dbReference type="ARBA" id="ARBA00023136"/>
    </source>
</evidence>
<evidence type="ECO:0000256" key="1">
    <source>
        <dbReference type="ARBA" id="ARBA00004141"/>
    </source>
</evidence>
<keyword evidence="8" id="KW-1185">Reference proteome</keyword>
<accession>A0A1G5J3W5</accession>
<sequence length="251" mass="27549">MSILTLSLTTILVFIALIISKTQKIQLEKDIIIGVIRATLQLSFIGIVLTYIFSAANWLITTILLLVMIFNASQIAAKRGGRIKGGKLTAFISIFMGASITIMILVLTKAISYHPSEVIPVSGMIVGNAMVALGLTFKQLHQNFKNKYQEVEIKLSLGATERSASIDLIRDSIRTGMQPTVDAMQTLGIVQLPGMMTGLILAGLSPVMAIRYQIMVTFMLLSTVAIATFIGTLISYKKYFNDRRQLNKSMI</sequence>
<evidence type="ECO:0000256" key="4">
    <source>
        <dbReference type="ARBA" id="ARBA00022989"/>
    </source>
</evidence>
<comment type="subcellular location">
    <subcellularLocation>
        <location evidence="1">Membrane</location>
        <topology evidence="1">Multi-pass membrane protein</topology>
    </subcellularLocation>
</comment>
<evidence type="ECO:0000313" key="8">
    <source>
        <dbReference type="Proteomes" id="UP000198636"/>
    </source>
</evidence>
<gene>
    <name evidence="7" type="ORF">SAMN03080606_02664</name>
</gene>
<dbReference type="Proteomes" id="UP000198636">
    <property type="component" value="Unassembled WGS sequence"/>
</dbReference>
<feature type="transmembrane region" description="Helical" evidence="6">
    <location>
        <begin position="44"/>
        <end position="67"/>
    </location>
</feature>
<feature type="transmembrane region" description="Helical" evidence="6">
    <location>
        <begin position="187"/>
        <end position="208"/>
    </location>
</feature>
<organism evidence="7 8">
    <name type="scientific">Alkaliphilus peptidifermentans DSM 18978</name>
    <dbReference type="NCBI Taxonomy" id="1120976"/>
    <lineage>
        <taxon>Bacteria</taxon>
        <taxon>Bacillati</taxon>
        <taxon>Bacillota</taxon>
        <taxon>Clostridia</taxon>
        <taxon>Peptostreptococcales</taxon>
        <taxon>Natronincolaceae</taxon>
        <taxon>Alkaliphilus</taxon>
    </lineage>
</organism>
<dbReference type="EMBL" id="FMUS01000017">
    <property type="protein sequence ID" value="SCY83046.1"/>
    <property type="molecule type" value="Genomic_DNA"/>
</dbReference>
<feature type="transmembrane region" description="Helical" evidence="6">
    <location>
        <begin position="118"/>
        <end position="137"/>
    </location>
</feature>
<dbReference type="Pfam" id="PF03649">
    <property type="entry name" value="UPF0014"/>
    <property type="match status" value="1"/>
</dbReference>
<reference evidence="7 8" key="1">
    <citation type="submission" date="2016-10" db="EMBL/GenBank/DDBJ databases">
        <authorList>
            <person name="de Groot N.N."/>
        </authorList>
    </citation>
    <scope>NUCLEOTIDE SEQUENCE [LARGE SCALE GENOMIC DNA]</scope>
    <source>
        <strain evidence="7 8">DSM 18978</strain>
    </source>
</reference>